<evidence type="ECO:0000259" key="4">
    <source>
        <dbReference type="Pfam" id="PF00346"/>
    </source>
</evidence>
<dbReference type="InterPro" id="IPR029014">
    <property type="entry name" value="NiFe-Hase_large"/>
</dbReference>
<comment type="caution">
    <text evidence="5">The sequence shown here is derived from an EMBL/GenBank/DDBJ whole genome shotgun (WGS) entry which is preliminary data.</text>
</comment>
<dbReference type="RefSeq" id="WP_127341970.1">
    <property type="nucleotide sequence ID" value="NZ_RJJX01000001.1"/>
</dbReference>
<sequence>MTSSETTYKIRNNQSVPLDRIPTYDYSEFRVLMIDLLKNGENHCVNYFAYQCNNRLQFIACVASDSKAIIHLLAHEMDLSATVALQSLTADIPALHLFEREIHENFGIAFTAHPWLKPVRFAHNRKNKTAINDYPFYSIKSEELHEVGVGPIHAGIIEPGHFRFICNGENVLHLEIQLGWQHRGIEELFVQKKKILERSTLAENIAGDTCIGHSTAFVNLWEGLCNYVPDESLEFARTIASELERIAIHTGDLSAICADIAYQLGNAVFGRLRTPIVNFFQEWGGNRLAKGLIRAGKINYPFTPELATRLLEILKVYEIDFDEISAKLFNLPSALNRMENIGEISPKEAYIIGTVGMVARTSGLNRDIRSSHPYNLYQKMDHQPIIKQTGDVHARAELRVDEIKQSIAYLRQLLNKVPASKQPEDHQFVSPANSFAISLTEGWRGEICHCAITDDKGELLAYKIKDPSHHNWMALAQVVRKNEISDFPICNKSFNLSYCGHDL</sequence>
<feature type="domain" description="NADH:ubiquinone oxidoreductase 30kDa subunit" evidence="3">
    <location>
        <begin position="42"/>
        <end position="119"/>
    </location>
</feature>
<reference evidence="5 6" key="1">
    <citation type="submission" date="2018-11" db="EMBL/GenBank/DDBJ databases">
        <title>Parancylomarina longa gen. nov., sp. nov., isolated from sediments of southern Okinawa.</title>
        <authorList>
            <person name="Fu T."/>
        </authorList>
    </citation>
    <scope>NUCLEOTIDE SEQUENCE [LARGE SCALE GENOMIC DNA]</scope>
    <source>
        <strain evidence="5 6">T3-2 S1-C</strain>
    </source>
</reference>
<dbReference type="Pfam" id="PF00346">
    <property type="entry name" value="Complex1_49kDa"/>
    <property type="match status" value="1"/>
</dbReference>
<dbReference type="OrthoDB" id="9801496at2"/>
<dbReference type="Pfam" id="PF00329">
    <property type="entry name" value="Complex1_30kDa"/>
    <property type="match status" value="1"/>
</dbReference>
<dbReference type="Gene3D" id="1.10.645.10">
    <property type="entry name" value="Cytochrome-c3 Hydrogenase, chain B"/>
    <property type="match status" value="1"/>
</dbReference>
<keyword evidence="1" id="KW-0560">Oxidoreductase</keyword>
<dbReference type="GO" id="GO:0048038">
    <property type="term" value="F:quinone binding"/>
    <property type="evidence" value="ECO:0007669"/>
    <property type="project" value="InterPro"/>
</dbReference>
<gene>
    <name evidence="5" type="ORF">DLK05_00295</name>
</gene>
<dbReference type="PANTHER" id="PTHR43485:SF1">
    <property type="entry name" value="FORMATE HYDROGENLYASE SUBUNIT 5-RELATED"/>
    <property type="match status" value="1"/>
</dbReference>
<proteinExistence type="predicted"/>
<dbReference type="InterPro" id="IPR001135">
    <property type="entry name" value="NADH_Q_OxRdtase_suD"/>
</dbReference>
<dbReference type="PANTHER" id="PTHR43485">
    <property type="entry name" value="HYDROGENASE-4 COMPONENT G"/>
    <property type="match status" value="1"/>
</dbReference>
<dbReference type="InterPro" id="IPR001268">
    <property type="entry name" value="NADH_UbQ_OxRdtase_30kDa_su"/>
</dbReference>
<evidence type="ECO:0000259" key="3">
    <source>
        <dbReference type="Pfam" id="PF00329"/>
    </source>
</evidence>
<name>A0A434AYY1_9BACT</name>
<accession>A0A434AYY1</accession>
<dbReference type="GO" id="GO:0008137">
    <property type="term" value="F:NADH dehydrogenase (ubiquinone) activity"/>
    <property type="evidence" value="ECO:0007669"/>
    <property type="project" value="InterPro"/>
</dbReference>
<dbReference type="InterPro" id="IPR037232">
    <property type="entry name" value="NADH_quin_OxRdtase_su_C/D-like"/>
</dbReference>
<evidence type="ECO:0000256" key="1">
    <source>
        <dbReference type="ARBA" id="ARBA00023002"/>
    </source>
</evidence>
<evidence type="ECO:0000313" key="5">
    <source>
        <dbReference type="EMBL" id="RUT79831.1"/>
    </source>
</evidence>
<dbReference type="SUPFAM" id="SSF143243">
    <property type="entry name" value="Nqo5-like"/>
    <property type="match status" value="1"/>
</dbReference>
<dbReference type="GO" id="GO:0051287">
    <property type="term" value="F:NAD binding"/>
    <property type="evidence" value="ECO:0007669"/>
    <property type="project" value="InterPro"/>
</dbReference>
<evidence type="ECO:0000256" key="2">
    <source>
        <dbReference type="ARBA" id="ARBA00023027"/>
    </source>
</evidence>
<feature type="domain" description="NADH-quinone oxidoreductase subunit D" evidence="4">
    <location>
        <begin position="271"/>
        <end position="429"/>
    </location>
</feature>
<keyword evidence="6" id="KW-1185">Reference proteome</keyword>
<keyword evidence="2" id="KW-0520">NAD</keyword>
<organism evidence="5 6">
    <name type="scientific">Ancylomarina longa</name>
    <dbReference type="NCBI Taxonomy" id="2487017"/>
    <lineage>
        <taxon>Bacteria</taxon>
        <taxon>Pseudomonadati</taxon>
        <taxon>Bacteroidota</taxon>
        <taxon>Bacteroidia</taxon>
        <taxon>Marinilabiliales</taxon>
        <taxon>Marinifilaceae</taxon>
        <taxon>Ancylomarina</taxon>
    </lineage>
</organism>
<dbReference type="GO" id="GO:0016651">
    <property type="term" value="F:oxidoreductase activity, acting on NAD(P)H"/>
    <property type="evidence" value="ECO:0007669"/>
    <property type="project" value="InterPro"/>
</dbReference>
<dbReference type="EMBL" id="RJJX01000001">
    <property type="protein sequence ID" value="RUT79831.1"/>
    <property type="molecule type" value="Genomic_DNA"/>
</dbReference>
<dbReference type="SUPFAM" id="SSF56762">
    <property type="entry name" value="HydB/Nqo4-like"/>
    <property type="match status" value="1"/>
</dbReference>
<dbReference type="InterPro" id="IPR052197">
    <property type="entry name" value="ComplexI_49kDa-like"/>
</dbReference>
<dbReference type="AlphaFoldDB" id="A0A434AYY1"/>
<protein>
    <submittedName>
        <fullName evidence="5">NADH dehydrogenase subunit</fullName>
    </submittedName>
</protein>
<evidence type="ECO:0000313" key="6">
    <source>
        <dbReference type="Proteomes" id="UP000282985"/>
    </source>
</evidence>
<dbReference type="Proteomes" id="UP000282985">
    <property type="component" value="Unassembled WGS sequence"/>
</dbReference>